<name>A0A370FFJ3_9BURK</name>
<dbReference type="EMBL" id="QQAV01000004">
    <property type="protein sequence ID" value="RDI25187.1"/>
    <property type="molecule type" value="Genomic_DNA"/>
</dbReference>
<evidence type="ECO:0000313" key="2">
    <source>
        <dbReference type="Proteomes" id="UP000255265"/>
    </source>
</evidence>
<evidence type="ECO:0000313" key="1">
    <source>
        <dbReference type="EMBL" id="RDI25187.1"/>
    </source>
</evidence>
<gene>
    <name evidence="1" type="ORF">DFR41_104244</name>
</gene>
<organism evidence="1 2">
    <name type="scientific">Pseudacidovorax intermedius</name>
    <dbReference type="NCBI Taxonomy" id="433924"/>
    <lineage>
        <taxon>Bacteria</taxon>
        <taxon>Pseudomonadati</taxon>
        <taxon>Pseudomonadota</taxon>
        <taxon>Betaproteobacteria</taxon>
        <taxon>Burkholderiales</taxon>
        <taxon>Comamonadaceae</taxon>
        <taxon>Pseudacidovorax</taxon>
    </lineage>
</organism>
<accession>A0A370FFJ3</accession>
<dbReference type="Proteomes" id="UP000255265">
    <property type="component" value="Unassembled WGS sequence"/>
</dbReference>
<dbReference type="RefSeq" id="WP_147284353.1">
    <property type="nucleotide sequence ID" value="NZ_QQAV01000004.1"/>
</dbReference>
<protein>
    <submittedName>
        <fullName evidence="1">Uncharacterized protein</fullName>
    </submittedName>
</protein>
<sequence>MQVIKVIGADTGSNNIGRSALLTSNREGLVGEYLLSKSAAASIQNTANSDKPLTVVGEPVFNPDHVVCSSPNWFETGLYETAELTAMVVCDAAVNGAFLLGTFAGSTGQRSMMMWQSALLVLQGHGTDANGTNPTENSSSVAKLNVTTDFRIVAGRISSGADYTLKLDQYKGGVQTSSAATVVAGKTRAVNGSRSIAIGSPRGAVSPGGLVKIAAVLLWARRFADAELASTFPEVAAQVKALRGLVL</sequence>
<reference evidence="1 2" key="1">
    <citation type="submission" date="2018-07" db="EMBL/GenBank/DDBJ databases">
        <title>Genomic Encyclopedia of Type Strains, Phase IV (KMG-IV): sequencing the most valuable type-strain genomes for metagenomic binning, comparative biology and taxonomic classification.</title>
        <authorList>
            <person name="Goeker M."/>
        </authorList>
    </citation>
    <scope>NUCLEOTIDE SEQUENCE [LARGE SCALE GENOMIC DNA]</scope>
    <source>
        <strain evidence="1 2">DSM 21352</strain>
    </source>
</reference>
<comment type="caution">
    <text evidence="1">The sequence shown here is derived from an EMBL/GenBank/DDBJ whole genome shotgun (WGS) entry which is preliminary data.</text>
</comment>
<proteinExistence type="predicted"/>
<dbReference type="AlphaFoldDB" id="A0A370FFJ3"/>
<keyword evidence="2" id="KW-1185">Reference proteome</keyword>